<dbReference type="GO" id="GO:0008270">
    <property type="term" value="F:zinc ion binding"/>
    <property type="evidence" value="ECO:0007669"/>
    <property type="project" value="InterPro"/>
</dbReference>
<feature type="compositionally biased region" description="Basic and acidic residues" evidence="3">
    <location>
        <begin position="44"/>
        <end position="56"/>
    </location>
</feature>
<organism evidence="6 7">
    <name type="scientific">Pestalotiopsis fici (strain W106-1 / CGMCC3.15140)</name>
    <dbReference type="NCBI Taxonomy" id="1229662"/>
    <lineage>
        <taxon>Eukaryota</taxon>
        <taxon>Fungi</taxon>
        <taxon>Dikarya</taxon>
        <taxon>Ascomycota</taxon>
        <taxon>Pezizomycotina</taxon>
        <taxon>Sordariomycetes</taxon>
        <taxon>Xylariomycetidae</taxon>
        <taxon>Amphisphaeriales</taxon>
        <taxon>Sporocadaceae</taxon>
        <taxon>Pestalotiopsis</taxon>
    </lineage>
</organism>
<dbReference type="CDD" id="cd12148">
    <property type="entry name" value="fungal_TF_MHR"/>
    <property type="match status" value="1"/>
</dbReference>
<dbReference type="Gene3D" id="4.10.240.10">
    <property type="entry name" value="Zn(2)-C6 fungal-type DNA-binding domain"/>
    <property type="match status" value="1"/>
</dbReference>
<dbReference type="GO" id="GO:0003677">
    <property type="term" value="F:DNA binding"/>
    <property type="evidence" value="ECO:0007669"/>
    <property type="project" value="InterPro"/>
</dbReference>
<evidence type="ECO:0000313" key="7">
    <source>
        <dbReference type="Proteomes" id="UP000030651"/>
    </source>
</evidence>
<feature type="compositionally biased region" description="Polar residues" evidence="3">
    <location>
        <begin position="1"/>
        <end position="10"/>
    </location>
</feature>
<dbReference type="Pfam" id="PF04082">
    <property type="entry name" value="Fungal_trans"/>
    <property type="match status" value="1"/>
</dbReference>
<keyword evidence="1" id="KW-0479">Metal-binding</keyword>
<dbReference type="PANTHER" id="PTHR46910">
    <property type="entry name" value="TRANSCRIPTION FACTOR PDR1"/>
    <property type="match status" value="1"/>
</dbReference>
<dbReference type="EMBL" id="KI912119">
    <property type="protein sequence ID" value="ETS75077.1"/>
    <property type="molecule type" value="Genomic_DNA"/>
</dbReference>
<dbReference type="CDD" id="cd00067">
    <property type="entry name" value="GAL4"/>
    <property type="match status" value="1"/>
</dbReference>
<sequence>MSNPGPNPNNVYKPEMGPTPGHGDPFGFTSAPYASSSSLSSGVTDRRPLPNFDVHKGVPATPVPSNIQSAAQRRESAKARRRVPTSQRKRTKLSCDACKAKRCKCLRTGPTPDSDDTQDDSHLAPCKNCVDAGIECVTTLPRKQRIYGSVEQLDRRYRALDALVSGLFPDLPSDATPEELVEYGRQRGVAMPDLGTESDAPKSPTTSSLHITSPSSPPNAGRRIGDDSPELGHNNAHFIRDASGRTYYIGPWGSLGSFARVRNLIARRLNASTDPDASRRGQRLSSKSVTDAIARSFGETSADIVSPAPQASHLTQSSLVNVQAPLDDSISTGDSRFWVATSKIKLPDKKLADICVNAFFDNVHPDFMLFHRPTFQQNYEDLWNQSGRRPSVPHLAAGRYVSVGWLCCLYLVFILGSRSLPQDPRALRFQRTWYESVKELPPLLIMSTLPNVCALMLLALYYQSTNDRTKSWVYLGAASRLSVTLGMHRECANEGTGPIITEIRKRVWWTLYDYEQHLCCSLGRPSSIEDTEVNVDVPDEGILQCVPALPRAQLGAWVQLIRMQAAIRREIHVPNLSATNVIPQAVRLLRQLGSWRRDLPSALLPPSRDLVHADPQRYRRIMLLHVQYQKIINLLTRRFLLHEVEAVDQGESLGQDAFVIVSLGKVCVTSAMRCAQLLVELWRAGKFNGVTALDTYYAYLCSIQICLRLLEPSRTTPVEDPQGARSSEDWKFQAHKPQVEPSELQLRSDLDFEVETLITQMNFAEQYSAAELTEVIRQIHDVLKTIPMSGFSAKCEAIASEFAKALGAVDGKPESTLFGGRMGQDMHNVAQRMSEAPHLSQSISLSNAPLFSNPMPPAAMEAMGKPQQPFQQIPTAIGANSNAMDHVYSGILAPSTTGGTQAAHEPQIQWDMIQPPEEWSDRNRMFTDMAADSLSWPFQEDYQYNPMNQPP</sequence>
<dbReference type="eggNOG" id="ENOG502RYAG">
    <property type="taxonomic scope" value="Eukaryota"/>
</dbReference>
<dbReference type="GeneID" id="19278574"/>
<dbReference type="SMART" id="SM00066">
    <property type="entry name" value="GAL4"/>
    <property type="match status" value="1"/>
</dbReference>
<name>W3WPJ3_PESFW</name>
<dbReference type="GO" id="GO:0000981">
    <property type="term" value="F:DNA-binding transcription factor activity, RNA polymerase II-specific"/>
    <property type="evidence" value="ECO:0007669"/>
    <property type="project" value="InterPro"/>
</dbReference>
<dbReference type="PANTHER" id="PTHR46910:SF23">
    <property type="entry name" value="THIAMINE REPRESSIBLE GENES REGULATORY PROTEIN THI1"/>
    <property type="match status" value="1"/>
</dbReference>
<dbReference type="HOGENOM" id="CLU_011777_0_0_1"/>
<dbReference type="GO" id="GO:0006351">
    <property type="term" value="P:DNA-templated transcription"/>
    <property type="evidence" value="ECO:0007669"/>
    <property type="project" value="InterPro"/>
</dbReference>
<evidence type="ECO:0000259" key="5">
    <source>
        <dbReference type="SMART" id="SM00906"/>
    </source>
</evidence>
<feature type="domain" description="Xylanolytic transcriptional activator regulatory" evidence="5">
    <location>
        <begin position="471"/>
        <end position="544"/>
    </location>
</feature>
<dbReference type="Proteomes" id="UP000030651">
    <property type="component" value="Unassembled WGS sequence"/>
</dbReference>
<feature type="compositionally biased region" description="Basic residues" evidence="3">
    <location>
        <begin position="79"/>
        <end position="91"/>
    </location>
</feature>
<dbReference type="KEGG" id="pfy:PFICI_13561"/>
<dbReference type="AlphaFoldDB" id="W3WPJ3"/>
<dbReference type="InterPro" id="IPR036864">
    <property type="entry name" value="Zn2-C6_fun-type_DNA-bd_sf"/>
</dbReference>
<feature type="compositionally biased region" description="Polar residues" evidence="3">
    <location>
        <begin position="203"/>
        <end position="214"/>
    </location>
</feature>
<feature type="region of interest" description="Disordered" evidence="3">
    <location>
        <begin position="1"/>
        <end position="91"/>
    </location>
</feature>
<evidence type="ECO:0000256" key="2">
    <source>
        <dbReference type="ARBA" id="ARBA00023242"/>
    </source>
</evidence>
<evidence type="ECO:0000256" key="3">
    <source>
        <dbReference type="SAM" id="MobiDB-lite"/>
    </source>
</evidence>
<dbReference type="InterPro" id="IPR001138">
    <property type="entry name" value="Zn2Cys6_DnaBD"/>
</dbReference>
<keyword evidence="7" id="KW-1185">Reference proteome</keyword>
<evidence type="ECO:0000259" key="4">
    <source>
        <dbReference type="SMART" id="SM00066"/>
    </source>
</evidence>
<reference evidence="7" key="1">
    <citation type="journal article" date="2015" name="BMC Genomics">
        <title>Genomic and transcriptomic analysis of the endophytic fungus Pestalotiopsis fici reveals its lifestyle and high potential for synthesis of natural products.</title>
        <authorList>
            <person name="Wang X."/>
            <person name="Zhang X."/>
            <person name="Liu L."/>
            <person name="Xiang M."/>
            <person name="Wang W."/>
            <person name="Sun X."/>
            <person name="Che Y."/>
            <person name="Guo L."/>
            <person name="Liu G."/>
            <person name="Guo L."/>
            <person name="Wang C."/>
            <person name="Yin W.B."/>
            <person name="Stadler M."/>
            <person name="Zhang X."/>
            <person name="Liu X."/>
        </authorList>
    </citation>
    <scope>NUCLEOTIDE SEQUENCE [LARGE SCALE GENOMIC DNA]</scope>
    <source>
        <strain evidence="7">W106-1 / CGMCC3.15140</strain>
    </source>
</reference>
<dbReference type="InterPro" id="IPR007219">
    <property type="entry name" value="XnlR_reg_dom"/>
</dbReference>
<protein>
    <recommendedName>
        <fullName evidence="8">Zn(2)-C6 fungal-type domain-containing protein</fullName>
    </recommendedName>
</protein>
<feature type="region of interest" description="Disordered" evidence="3">
    <location>
        <begin position="191"/>
        <end position="232"/>
    </location>
</feature>
<dbReference type="RefSeq" id="XP_007840333.1">
    <property type="nucleotide sequence ID" value="XM_007842142.1"/>
</dbReference>
<evidence type="ECO:0000313" key="6">
    <source>
        <dbReference type="EMBL" id="ETS75077.1"/>
    </source>
</evidence>
<feature type="domain" description="Zn(2)-C6 fungal-type" evidence="4">
    <location>
        <begin position="89"/>
        <end position="147"/>
    </location>
</feature>
<keyword evidence="2" id="KW-0539">Nucleus</keyword>
<evidence type="ECO:0008006" key="8">
    <source>
        <dbReference type="Google" id="ProtNLM"/>
    </source>
</evidence>
<dbReference type="OMA" id="EVRKWVF"/>
<proteinExistence type="predicted"/>
<gene>
    <name evidence="6" type="ORF">PFICI_13561</name>
</gene>
<accession>W3WPJ3</accession>
<dbReference type="SMART" id="SM00906">
    <property type="entry name" value="Fungal_trans"/>
    <property type="match status" value="1"/>
</dbReference>
<dbReference type="OrthoDB" id="3364175at2759"/>
<dbReference type="SUPFAM" id="SSF57701">
    <property type="entry name" value="Zn2/Cys6 DNA-binding domain"/>
    <property type="match status" value="1"/>
</dbReference>
<evidence type="ECO:0000256" key="1">
    <source>
        <dbReference type="ARBA" id="ARBA00022723"/>
    </source>
</evidence>
<dbReference type="InterPro" id="IPR050987">
    <property type="entry name" value="AtrR-like"/>
</dbReference>
<dbReference type="InParanoid" id="W3WPJ3"/>